<dbReference type="Pfam" id="PF04055">
    <property type="entry name" value="Radical_SAM"/>
    <property type="match status" value="1"/>
</dbReference>
<comment type="caution">
    <text evidence="2">The sequence shown here is derived from an EMBL/GenBank/DDBJ whole genome shotgun (WGS) entry which is preliminary data.</text>
</comment>
<evidence type="ECO:0000313" key="2">
    <source>
        <dbReference type="EMBL" id="KKM75263.1"/>
    </source>
</evidence>
<dbReference type="EMBL" id="LAZR01009007">
    <property type="protein sequence ID" value="KKM75263.1"/>
    <property type="molecule type" value="Genomic_DNA"/>
</dbReference>
<evidence type="ECO:0000259" key="1">
    <source>
        <dbReference type="PROSITE" id="PS51918"/>
    </source>
</evidence>
<name>A0A0F9JZY1_9ZZZZ</name>
<dbReference type="GO" id="GO:0051536">
    <property type="term" value="F:iron-sulfur cluster binding"/>
    <property type="evidence" value="ECO:0007669"/>
    <property type="project" value="InterPro"/>
</dbReference>
<dbReference type="SUPFAM" id="SSF102114">
    <property type="entry name" value="Radical SAM enzymes"/>
    <property type="match status" value="1"/>
</dbReference>
<sequence>MSFNNVIIKDWRKIDLSFGLIYPNIFRIGMSSYSIRLLYSFINSFENIACERIFLPEIKITFPASKDYSQMNLIRSIENRVQPIDFDILGFSLHFENDLKNILWLLEKANIPLTFSERQVAGEKIKDIPLIIGGGPVITSNPIPLSKFFDIFFIGDSEPNLELFFEVFLEFKNNQSSYSEFLENVGRIEGIFIPSLGNKVRRAVLKNLSKSPNPTFQLISKIQAEKKIFGENFFVEINRGCPYQCKFCISSFHNSPFRNRNYEDIINIIENGIKNSSFNVISLLGSCVSSHPKFKQICEYIIKTGKRLTLPSIRIEHLNNEIIQILEKGNIKTITLAPETGSETLRYALGKMISNDKIFSILTHIRESEIKNVKLYFLIGLPNETYENIHEIIRFLKNIINLGFEKNTLKININPFIPKLNTPFEKEVDYYYEKNKRDLIKKYQLLEKELRHLTPIKLKITNFKMLIKNARLQTMISLGDEKISHLLLNYYFNGATFSALQKSEKEMGFILDEYLSKIRNCYNPWNVFLEKN</sequence>
<proteinExistence type="predicted"/>
<dbReference type="InterPro" id="IPR006638">
    <property type="entry name" value="Elp3/MiaA/NifB-like_rSAM"/>
</dbReference>
<dbReference type="InterPro" id="IPR045784">
    <property type="entry name" value="Radical_SAM_N2"/>
</dbReference>
<dbReference type="InterPro" id="IPR007197">
    <property type="entry name" value="rSAM"/>
</dbReference>
<reference evidence="2" key="1">
    <citation type="journal article" date="2015" name="Nature">
        <title>Complex archaea that bridge the gap between prokaryotes and eukaryotes.</title>
        <authorList>
            <person name="Spang A."/>
            <person name="Saw J.H."/>
            <person name="Jorgensen S.L."/>
            <person name="Zaremba-Niedzwiedzka K."/>
            <person name="Martijn J."/>
            <person name="Lind A.E."/>
            <person name="van Eijk R."/>
            <person name="Schleper C."/>
            <person name="Guy L."/>
            <person name="Ettema T.J."/>
        </authorList>
    </citation>
    <scope>NUCLEOTIDE SEQUENCE</scope>
</reference>
<dbReference type="PANTHER" id="PTHR42731:SF5">
    <property type="entry name" value="RADICAL SAM DOMAIN PROTEIN"/>
    <property type="match status" value="1"/>
</dbReference>
<dbReference type="GO" id="GO:0003824">
    <property type="term" value="F:catalytic activity"/>
    <property type="evidence" value="ECO:0007669"/>
    <property type="project" value="InterPro"/>
</dbReference>
<dbReference type="InterPro" id="IPR058240">
    <property type="entry name" value="rSAM_sf"/>
</dbReference>
<dbReference type="SMART" id="SM00729">
    <property type="entry name" value="Elp3"/>
    <property type="match status" value="1"/>
</dbReference>
<dbReference type="Pfam" id="PF19864">
    <property type="entry name" value="Radical_SAM_N2"/>
    <property type="match status" value="1"/>
</dbReference>
<dbReference type="AlphaFoldDB" id="A0A0F9JZY1"/>
<dbReference type="PANTHER" id="PTHR42731">
    <property type="entry name" value="SLL1084 PROTEIN"/>
    <property type="match status" value="1"/>
</dbReference>
<accession>A0A0F9JZY1</accession>
<dbReference type="SFLD" id="SFLDG01082">
    <property type="entry name" value="B12-binding_domain_containing"/>
    <property type="match status" value="1"/>
</dbReference>
<dbReference type="PROSITE" id="PS51918">
    <property type="entry name" value="RADICAL_SAM"/>
    <property type="match status" value="1"/>
</dbReference>
<protein>
    <recommendedName>
        <fullName evidence="1">Radical SAM core domain-containing protein</fullName>
    </recommendedName>
</protein>
<dbReference type="SFLD" id="SFLDS00029">
    <property type="entry name" value="Radical_SAM"/>
    <property type="match status" value="1"/>
</dbReference>
<feature type="domain" description="Radical SAM core" evidence="1">
    <location>
        <begin position="227"/>
        <end position="464"/>
    </location>
</feature>
<gene>
    <name evidence="2" type="ORF">LCGC14_1391970</name>
</gene>
<dbReference type="CDD" id="cd01335">
    <property type="entry name" value="Radical_SAM"/>
    <property type="match status" value="1"/>
</dbReference>
<organism evidence="2">
    <name type="scientific">marine sediment metagenome</name>
    <dbReference type="NCBI Taxonomy" id="412755"/>
    <lineage>
        <taxon>unclassified sequences</taxon>
        <taxon>metagenomes</taxon>
        <taxon>ecological metagenomes</taxon>
    </lineage>
</organism>
<dbReference type="InterPro" id="IPR023404">
    <property type="entry name" value="rSAM_horseshoe"/>
</dbReference>
<dbReference type="Gene3D" id="3.80.30.20">
    <property type="entry name" value="tm_1862 like domain"/>
    <property type="match status" value="1"/>
</dbReference>